<dbReference type="InterPro" id="IPR036457">
    <property type="entry name" value="PPM-type-like_dom_sf"/>
</dbReference>
<dbReference type="InterPro" id="IPR015655">
    <property type="entry name" value="PP2C"/>
</dbReference>
<dbReference type="Proteomes" id="UP000011721">
    <property type="component" value="Chromosome"/>
</dbReference>
<dbReference type="CDD" id="cd00143">
    <property type="entry name" value="PP2Cc"/>
    <property type="match status" value="1"/>
</dbReference>
<dbReference type="PANTHER" id="PTHR13832:SF860">
    <property type="entry name" value="PROTEIN PHOSPHATASE PHPP"/>
    <property type="match status" value="1"/>
</dbReference>
<dbReference type="KEGG" id="dsf:UWK_02687"/>
<reference evidence="3" key="1">
    <citation type="journal article" date="2013" name="Stand. Genomic Sci.">
        <title>Complete genome sequence of Desulfocapsa sulfexigens, a marine deltaproteobacterium specialized in disproportionating inorganic sulfur compounds.</title>
        <authorList>
            <person name="Finster K.W."/>
            <person name="Kjeldsen K.U."/>
            <person name="Kube M."/>
            <person name="Reinhardt R."/>
            <person name="Mussmann M."/>
            <person name="Amann R."/>
            <person name="Schreiber L."/>
        </authorList>
    </citation>
    <scope>NUCLEOTIDE SEQUENCE [LARGE SCALE GENOMIC DNA]</scope>
    <source>
        <strain evidence="3">DSM 10523 / SB164P1</strain>
    </source>
</reference>
<dbReference type="RefSeq" id="WP_015404909.1">
    <property type="nucleotide sequence ID" value="NC_020304.1"/>
</dbReference>
<name>M1P6X7_DESSD</name>
<dbReference type="HOGENOM" id="CLU_034545_3_2_7"/>
<dbReference type="PROSITE" id="PS51746">
    <property type="entry name" value="PPM_2"/>
    <property type="match status" value="1"/>
</dbReference>
<gene>
    <name evidence="2" type="ordered locus">UWK_02687</name>
</gene>
<evidence type="ECO:0000259" key="1">
    <source>
        <dbReference type="PROSITE" id="PS51746"/>
    </source>
</evidence>
<evidence type="ECO:0000313" key="2">
    <source>
        <dbReference type="EMBL" id="AGF79223.1"/>
    </source>
</evidence>
<dbReference type="PANTHER" id="PTHR13832">
    <property type="entry name" value="PROTEIN PHOSPHATASE 2C"/>
    <property type="match status" value="1"/>
</dbReference>
<dbReference type="NCBIfam" id="NF033484">
    <property type="entry name" value="Stp1_PP2C_phos"/>
    <property type="match status" value="1"/>
</dbReference>
<dbReference type="SMART" id="SM00332">
    <property type="entry name" value="PP2Cc"/>
    <property type="match status" value="1"/>
</dbReference>
<dbReference type="STRING" id="1167006.UWK_02687"/>
<protein>
    <submittedName>
        <fullName evidence="2">Serine/threonine protein phosphatase</fullName>
    </submittedName>
</protein>
<accession>M1P6X7</accession>
<dbReference type="SUPFAM" id="SSF81606">
    <property type="entry name" value="PP2C-like"/>
    <property type="match status" value="1"/>
</dbReference>
<dbReference type="AlphaFoldDB" id="M1P6X7"/>
<feature type="domain" description="PPM-type phosphatase" evidence="1">
    <location>
        <begin position="8"/>
        <end position="244"/>
    </location>
</feature>
<dbReference type="SMART" id="SM00331">
    <property type="entry name" value="PP2C_SIG"/>
    <property type="match status" value="1"/>
</dbReference>
<evidence type="ECO:0000313" key="3">
    <source>
        <dbReference type="Proteomes" id="UP000011721"/>
    </source>
</evidence>
<dbReference type="OrthoDB" id="5496340at2"/>
<dbReference type="eggNOG" id="COG0631">
    <property type="taxonomic scope" value="Bacteria"/>
</dbReference>
<dbReference type="GO" id="GO:0004722">
    <property type="term" value="F:protein serine/threonine phosphatase activity"/>
    <property type="evidence" value="ECO:0007669"/>
    <property type="project" value="InterPro"/>
</dbReference>
<organism evidence="2 3">
    <name type="scientific">Desulfocapsa sulfexigens (strain DSM 10523 / SB164P1)</name>
    <dbReference type="NCBI Taxonomy" id="1167006"/>
    <lineage>
        <taxon>Bacteria</taxon>
        <taxon>Pseudomonadati</taxon>
        <taxon>Thermodesulfobacteriota</taxon>
        <taxon>Desulfobulbia</taxon>
        <taxon>Desulfobulbales</taxon>
        <taxon>Desulfocapsaceae</taxon>
        <taxon>Desulfocapsa</taxon>
    </lineage>
</organism>
<dbReference type="Gene3D" id="3.60.40.10">
    <property type="entry name" value="PPM-type phosphatase domain"/>
    <property type="match status" value="1"/>
</dbReference>
<dbReference type="Pfam" id="PF13672">
    <property type="entry name" value="PP2C_2"/>
    <property type="match status" value="1"/>
</dbReference>
<dbReference type="InterPro" id="IPR001932">
    <property type="entry name" value="PPM-type_phosphatase-like_dom"/>
</dbReference>
<dbReference type="EMBL" id="CP003985">
    <property type="protein sequence ID" value="AGF79223.1"/>
    <property type="molecule type" value="Genomic_DNA"/>
</dbReference>
<keyword evidence="3" id="KW-1185">Reference proteome</keyword>
<sequence>MEMNLKLSASGLTDIGLHRSSNEDSYFIQKDTYCFLVADGMGGAAAGEIASRIFADTAAQLIPQSGNQSESNTVALIKKIFLTANKEIRSHILSTPDHSGMGCTAELLLFHHNGFALGHIGDSRSYRLRNGKLTRLTKDHSLVQNQVDQGLISKEAARTHRLRNVISRAVGIEEKLEIDIIRGRYLTKDLFLLCSDGLTDMVTEEVITKILLRRESLQQRTATLIERAKTNGGRDNITAVLVEVLP</sequence>
<proteinExistence type="predicted"/>